<dbReference type="WBParaSite" id="TCONS_00005633.p1">
    <property type="protein sequence ID" value="TCONS_00005633.p1"/>
    <property type="gene ID" value="XLOC_003894"/>
</dbReference>
<dbReference type="PANTHER" id="PTHR31562">
    <property type="entry name" value="PROTEIN CBG18972"/>
    <property type="match status" value="1"/>
</dbReference>
<proteinExistence type="predicted"/>
<keyword evidence="1" id="KW-0472">Membrane</keyword>
<keyword evidence="2" id="KW-1185">Reference proteome</keyword>
<dbReference type="Gene3D" id="3.90.550.10">
    <property type="entry name" value="Spore Coat Polysaccharide Biosynthesis Protein SpsA, Chain A"/>
    <property type="match status" value="1"/>
</dbReference>
<dbReference type="InterPro" id="IPR004988">
    <property type="entry name" value="DUF273"/>
</dbReference>
<sequence length="421" mass="50389">MKLRLASLITLSFYIIAILLTLFISNKYTTYPAINYNDYPNDIIKLKSSNFEDSYEKDTFPERVMPKLYKNNNEKIYNYQYAIVSIIVEPELYYYNFSVNTVKCYTDYHNYTYKIIAMNFNPNANNSELYDDEISKRCLHTDIMFRRHCFFYQYLEMNKDTIKYAMFLDADTFIVNPYKKLDEYMPKGSEEIIFYERLMNHEIACGSFLVKNTKYGREFFKKFADFQYKMPKSMHGSDNAGIHALLLEEYADKNNSMNDEKEFCYNIWRKSVNFDDVFEFEACIRYVLANFSETYNNEDVFSFDGRRIKIVKKDSNRRWIRDGIFSGASYCKDDFLFHGFKGNSMVNKTVTIEDINYNKMDCKTMPIPFLWIVKKNKMVRCDSIKETIKGMIDSSRLGFWNYFKRSKYASKYYVNPKLYII</sequence>
<dbReference type="InterPro" id="IPR029044">
    <property type="entry name" value="Nucleotide-diphossugar_trans"/>
</dbReference>
<protein>
    <submittedName>
        <fullName evidence="4">Nucleotide-diphospho-sugar transferase domain-containing protein</fullName>
    </submittedName>
</protein>
<accession>A0A913HL03</accession>
<evidence type="ECO:0000313" key="2">
    <source>
        <dbReference type="Proteomes" id="UP000035681"/>
    </source>
</evidence>
<organism evidence="3">
    <name type="scientific">Strongyloides stercoralis</name>
    <name type="common">Threadworm</name>
    <dbReference type="NCBI Taxonomy" id="6248"/>
    <lineage>
        <taxon>Eukaryota</taxon>
        <taxon>Metazoa</taxon>
        <taxon>Ecdysozoa</taxon>
        <taxon>Nematoda</taxon>
        <taxon>Chromadorea</taxon>
        <taxon>Rhabditida</taxon>
        <taxon>Tylenchina</taxon>
        <taxon>Panagrolaimomorpha</taxon>
        <taxon>Strongyloidoidea</taxon>
        <taxon>Strongyloididae</taxon>
        <taxon>Strongyloides</taxon>
    </lineage>
</organism>
<evidence type="ECO:0000313" key="4">
    <source>
        <dbReference type="WBParaSite" id="TCONS_00005633.p1"/>
    </source>
</evidence>
<dbReference type="WBParaSite" id="SSTP_0000386800.1">
    <property type="protein sequence ID" value="SSTP_0000386800.1"/>
    <property type="gene ID" value="SSTP_0000386800"/>
</dbReference>
<feature type="transmembrane region" description="Helical" evidence="1">
    <location>
        <begin position="5"/>
        <end position="24"/>
    </location>
</feature>
<reference evidence="3" key="1">
    <citation type="submission" date="2022-10" db="UniProtKB">
        <authorList>
            <consortium name="WormBaseParasite"/>
        </authorList>
    </citation>
    <scope>IDENTIFICATION</scope>
</reference>
<evidence type="ECO:0000256" key="1">
    <source>
        <dbReference type="SAM" id="Phobius"/>
    </source>
</evidence>
<dbReference type="Proteomes" id="UP000035681">
    <property type="component" value="Unplaced"/>
</dbReference>
<keyword evidence="1" id="KW-1133">Transmembrane helix</keyword>
<keyword evidence="1" id="KW-0812">Transmembrane</keyword>
<name>A0A913HL03_STRER</name>
<evidence type="ECO:0000313" key="3">
    <source>
        <dbReference type="WBParaSite" id="SSTP_0000386800.1"/>
    </source>
</evidence>
<dbReference type="Pfam" id="PF03314">
    <property type="entry name" value="DUF273"/>
    <property type="match status" value="1"/>
</dbReference>
<dbReference type="PANTHER" id="PTHR31562:SF9">
    <property type="entry name" value="GLYCOSYLTRANSFERASE FAMILY 8 PROTEIN"/>
    <property type="match status" value="1"/>
</dbReference>
<dbReference type="AlphaFoldDB" id="A0A913HL03"/>